<proteinExistence type="predicted"/>
<reference evidence="1" key="1">
    <citation type="submission" date="2022-12" db="EMBL/GenBank/DDBJ databases">
        <title>Draft genome assemblies for two species of Escallonia (Escalloniales).</title>
        <authorList>
            <person name="Chanderbali A."/>
            <person name="Dervinis C."/>
            <person name="Anghel I."/>
            <person name="Soltis D."/>
            <person name="Soltis P."/>
            <person name="Zapata F."/>
        </authorList>
    </citation>
    <scope>NUCLEOTIDE SEQUENCE</scope>
    <source>
        <strain evidence="1">UCBG92.1500</strain>
        <tissue evidence="1">Leaf</tissue>
    </source>
</reference>
<gene>
    <name evidence="1" type="ORF">RJ640_017985</name>
</gene>
<name>A0AA88RGP7_9ASTE</name>
<dbReference type="Proteomes" id="UP001187471">
    <property type="component" value="Unassembled WGS sequence"/>
</dbReference>
<evidence type="ECO:0000313" key="2">
    <source>
        <dbReference type="Proteomes" id="UP001187471"/>
    </source>
</evidence>
<organism evidence="1 2">
    <name type="scientific">Escallonia rubra</name>
    <dbReference type="NCBI Taxonomy" id="112253"/>
    <lineage>
        <taxon>Eukaryota</taxon>
        <taxon>Viridiplantae</taxon>
        <taxon>Streptophyta</taxon>
        <taxon>Embryophyta</taxon>
        <taxon>Tracheophyta</taxon>
        <taxon>Spermatophyta</taxon>
        <taxon>Magnoliopsida</taxon>
        <taxon>eudicotyledons</taxon>
        <taxon>Gunneridae</taxon>
        <taxon>Pentapetalae</taxon>
        <taxon>asterids</taxon>
        <taxon>campanulids</taxon>
        <taxon>Escalloniales</taxon>
        <taxon>Escalloniaceae</taxon>
        <taxon>Escallonia</taxon>
    </lineage>
</organism>
<dbReference type="AlphaFoldDB" id="A0AA88RGP7"/>
<sequence>MARKALIFSFGAEVMRRFNVETHQQKLLDLDLTLCSHRRCHVSTAILKPLNDGVFLRFLQCEDDAMDRWKFPSFGNNFARRVEGDVIINLGGDEEDDGVDNKTVVTGKTETLYEITGGDGEVDLWLYQVVQVHSSAMAVKIDLAKAYDRLIDCVSTWTIDVVL</sequence>
<keyword evidence="2" id="KW-1185">Reference proteome</keyword>
<dbReference type="EMBL" id="JAVXUO010000756">
    <property type="protein sequence ID" value="KAK2989328.1"/>
    <property type="molecule type" value="Genomic_DNA"/>
</dbReference>
<feature type="non-terminal residue" evidence="1">
    <location>
        <position position="163"/>
    </location>
</feature>
<comment type="caution">
    <text evidence="1">The sequence shown here is derived from an EMBL/GenBank/DDBJ whole genome shotgun (WGS) entry which is preliminary data.</text>
</comment>
<accession>A0AA88RGP7</accession>
<protein>
    <submittedName>
        <fullName evidence="1">Uncharacterized protein</fullName>
    </submittedName>
</protein>
<evidence type="ECO:0000313" key="1">
    <source>
        <dbReference type="EMBL" id="KAK2989328.1"/>
    </source>
</evidence>